<dbReference type="InterPro" id="IPR041588">
    <property type="entry name" value="Integrase_H2C2"/>
</dbReference>
<organism evidence="10 11">
    <name type="scientific">Popillia japonica</name>
    <name type="common">Japanese beetle</name>
    <dbReference type="NCBI Taxonomy" id="7064"/>
    <lineage>
        <taxon>Eukaryota</taxon>
        <taxon>Metazoa</taxon>
        <taxon>Ecdysozoa</taxon>
        <taxon>Arthropoda</taxon>
        <taxon>Hexapoda</taxon>
        <taxon>Insecta</taxon>
        <taxon>Pterygota</taxon>
        <taxon>Neoptera</taxon>
        <taxon>Endopterygota</taxon>
        <taxon>Coleoptera</taxon>
        <taxon>Polyphaga</taxon>
        <taxon>Scarabaeiformia</taxon>
        <taxon>Scarabaeidae</taxon>
        <taxon>Rutelinae</taxon>
        <taxon>Popillia</taxon>
    </lineage>
</organism>
<keyword evidence="5" id="KW-0255">Endonuclease</keyword>
<evidence type="ECO:0000256" key="3">
    <source>
        <dbReference type="ARBA" id="ARBA00022695"/>
    </source>
</evidence>
<evidence type="ECO:0000256" key="2">
    <source>
        <dbReference type="ARBA" id="ARBA00022679"/>
    </source>
</evidence>
<dbReference type="Gene3D" id="1.10.340.70">
    <property type="match status" value="1"/>
</dbReference>
<evidence type="ECO:0000256" key="4">
    <source>
        <dbReference type="ARBA" id="ARBA00022722"/>
    </source>
</evidence>
<keyword evidence="6" id="KW-0378">Hydrolase</keyword>
<dbReference type="InterPro" id="IPR041373">
    <property type="entry name" value="RT_RNaseH"/>
</dbReference>
<dbReference type="GO" id="GO:0003964">
    <property type="term" value="F:RNA-directed DNA polymerase activity"/>
    <property type="evidence" value="ECO:0007669"/>
    <property type="project" value="UniProtKB-KW"/>
</dbReference>
<feature type="domain" description="Reverse transcriptase RNase H-like" evidence="8">
    <location>
        <begin position="57"/>
        <end position="157"/>
    </location>
</feature>
<dbReference type="PANTHER" id="PTHR37984">
    <property type="entry name" value="PROTEIN CBG26694"/>
    <property type="match status" value="1"/>
</dbReference>
<keyword evidence="11" id="KW-1185">Reference proteome</keyword>
<evidence type="ECO:0000259" key="8">
    <source>
        <dbReference type="Pfam" id="PF17917"/>
    </source>
</evidence>
<proteinExistence type="predicted"/>
<dbReference type="AlphaFoldDB" id="A0AAW1KHY1"/>
<evidence type="ECO:0000313" key="11">
    <source>
        <dbReference type="Proteomes" id="UP001458880"/>
    </source>
</evidence>
<dbReference type="Pfam" id="PF17921">
    <property type="entry name" value="Integrase_H2C2"/>
    <property type="match status" value="1"/>
</dbReference>
<dbReference type="FunFam" id="1.10.340.70:FF:000003">
    <property type="entry name" value="Protein CBG25708"/>
    <property type="match status" value="1"/>
</dbReference>
<dbReference type="EMBL" id="JASPKY010000221">
    <property type="protein sequence ID" value="KAK9719321.1"/>
    <property type="molecule type" value="Genomic_DNA"/>
</dbReference>
<dbReference type="InterPro" id="IPR043128">
    <property type="entry name" value="Rev_trsase/Diguanyl_cyclase"/>
</dbReference>
<dbReference type="InterPro" id="IPR043502">
    <property type="entry name" value="DNA/RNA_pol_sf"/>
</dbReference>
<dbReference type="EC" id="2.7.7.49" evidence="1"/>
<dbReference type="Pfam" id="PF17917">
    <property type="entry name" value="RT_RNaseH"/>
    <property type="match status" value="1"/>
</dbReference>
<dbReference type="PANTHER" id="PTHR37984:SF8">
    <property type="entry name" value="CCHC-TYPE DOMAIN-CONTAINING PROTEIN"/>
    <property type="match status" value="1"/>
</dbReference>
<evidence type="ECO:0000313" key="10">
    <source>
        <dbReference type="EMBL" id="KAK9719321.1"/>
    </source>
</evidence>
<comment type="caution">
    <text evidence="10">The sequence shown here is derived from an EMBL/GenBank/DDBJ whole genome shotgun (WGS) entry which is preliminary data.</text>
</comment>
<evidence type="ECO:0000256" key="7">
    <source>
        <dbReference type="ARBA" id="ARBA00022918"/>
    </source>
</evidence>
<keyword evidence="3" id="KW-0548">Nucleotidyltransferase</keyword>
<name>A0AAW1KHY1_POPJA</name>
<sequence>MVNYLGRYIKNLSQATNNLRLLTHNETKWNWNQETEKEFNNIKKIISNINTLKYYNVNEPIILECDASGYGLGVAAYQNNGIIGFASRTLTKSEQNFAQIEKELLAIVFGCVRFDQLMVGNQIMVKTDHKPLINIFKKPLLKTPKRLQRMLMLLQRYDLKITYVSGKDNKVADALSRAPLQYTDVEENKEAHIFKIINEVKSTKYLNVTSRRMKEIKEETNKDPDLQTLMKYINTGWPENKNILLFAIKIYNQYKHELSIQDGIIYRGDQVLIPYKLRRTMIDKVHTSHNGINATLNLAKSNLFWPGMTNDIKNKIKECSICLKYSDNQQTNDIKNKIKECSICLKYSDNQQKVPMNSHEIPVYPFQYVSMDVFTTDFEGKSSKFLVTVDHYSDYKEC</sequence>
<keyword evidence="4" id="KW-0540">Nuclease</keyword>
<dbReference type="InterPro" id="IPR050951">
    <property type="entry name" value="Retrovirus_Pol_polyprotein"/>
</dbReference>
<evidence type="ECO:0000256" key="1">
    <source>
        <dbReference type="ARBA" id="ARBA00012493"/>
    </source>
</evidence>
<dbReference type="CDD" id="cd09274">
    <property type="entry name" value="RNase_HI_RT_Ty3"/>
    <property type="match status" value="1"/>
</dbReference>
<evidence type="ECO:0000259" key="9">
    <source>
        <dbReference type="Pfam" id="PF17921"/>
    </source>
</evidence>
<keyword evidence="7" id="KW-0695">RNA-directed DNA polymerase</keyword>
<dbReference type="Gene3D" id="3.30.70.270">
    <property type="match status" value="1"/>
</dbReference>
<evidence type="ECO:0000256" key="6">
    <source>
        <dbReference type="ARBA" id="ARBA00022801"/>
    </source>
</evidence>
<dbReference type="SUPFAM" id="SSF56672">
    <property type="entry name" value="DNA/RNA polymerases"/>
    <property type="match status" value="1"/>
</dbReference>
<feature type="domain" description="Integrase zinc-binding" evidence="9">
    <location>
        <begin position="273"/>
        <end position="326"/>
    </location>
</feature>
<keyword evidence="2" id="KW-0808">Transferase</keyword>
<dbReference type="GO" id="GO:0004519">
    <property type="term" value="F:endonuclease activity"/>
    <property type="evidence" value="ECO:0007669"/>
    <property type="project" value="UniProtKB-KW"/>
</dbReference>
<dbReference type="Proteomes" id="UP001458880">
    <property type="component" value="Unassembled WGS sequence"/>
</dbReference>
<dbReference type="GO" id="GO:0016787">
    <property type="term" value="F:hydrolase activity"/>
    <property type="evidence" value="ECO:0007669"/>
    <property type="project" value="UniProtKB-KW"/>
</dbReference>
<accession>A0AAW1KHY1</accession>
<evidence type="ECO:0000256" key="5">
    <source>
        <dbReference type="ARBA" id="ARBA00022759"/>
    </source>
</evidence>
<reference evidence="10 11" key="1">
    <citation type="journal article" date="2024" name="BMC Genomics">
        <title>De novo assembly and annotation of Popillia japonica's genome with initial clues to its potential as an invasive pest.</title>
        <authorList>
            <person name="Cucini C."/>
            <person name="Boschi S."/>
            <person name="Funari R."/>
            <person name="Cardaioli E."/>
            <person name="Iannotti N."/>
            <person name="Marturano G."/>
            <person name="Paoli F."/>
            <person name="Bruttini M."/>
            <person name="Carapelli A."/>
            <person name="Frati F."/>
            <person name="Nardi F."/>
        </authorList>
    </citation>
    <scope>NUCLEOTIDE SEQUENCE [LARGE SCALE GENOMIC DNA]</scope>
    <source>
        <strain evidence="10">DMR45628</strain>
    </source>
</reference>
<gene>
    <name evidence="10" type="ORF">QE152_g22756</name>
</gene>
<protein>
    <recommendedName>
        <fullName evidence="1">RNA-directed DNA polymerase</fullName>
        <ecNumber evidence="1">2.7.7.49</ecNumber>
    </recommendedName>
</protein>